<keyword evidence="2" id="KW-1185">Reference proteome</keyword>
<dbReference type="Proteomes" id="UP000635885">
    <property type="component" value="Unassembled WGS sequence"/>
</dbReference>
<accession>A0ABQ1MTA7</accession>
<reference evidence="2" key="1">
    <citation type="journal article" date="2019" name="Int. J. Syst. Evol. Microbiol.">
        <title>The Global Catalogue of Microorganisms (GCM) 10K type strain sequencing project: providing services to taxonomists for standard genome sequencing and annotation.</title>
        <authorList>
            <consortium name="The Broad Institute Genomics Platform"/>
            <consortium name="The Broad Institute Genome Sequencing Center for Infectious Disease"/>
            <person name="Wu L."/>
            <person name="Ma J."/>
        </authorList>
    </citation>
    <scope>NUCLEOTIDE SEQUENCE [LARGE SCALE GENOMIC DNA]</scope>
    <source>
        <strain evidence="2">CGMCC 1.12479</strain>
    </source>
</reference>
<proteinExistence type="predicted"/>
<organism evidence="1 2">
    <name type="scientific">Belliella aquatica</name>
    <dbReference type="NCBI Taxonomy" id="1323734"/>
    <lineage>
        <taxon>Bacteria</taxon>
        <taxon>Pseudomonadati</taxon>
        <taxon>Bacteroidota</taxon>
        <taxon>Cytophagia</taxon>
        <taxon>Cytophagales</taxon>
        <taxon>Cyclobacteriaceae</taxon>
        <taxon>Belliella</taxon>
    </lineage>
</organism>
<dbReference type="EMBL" id="BMFD01000009">
    <property type="protein sequence ID" value="GGC46132.1"/>
    <property type="molecule type" value="Genomic_DNA"/>
</dbReference>
<name>A0ABQ1MTA7_9BACT</name>
<evidence type="ECO:0000313" key="2">
    <source>
        <dbReference type="Proteomes" id="UP000635885"/>
    </source>
</evidence>
<gene>
    <name evidence="1" type="ORF">GCM10010993_25900</name>
</gene>
<evidence type="ECO:0000313" key="1">
    <source>
        <dbReference type="EMBL" id="GGC46132.1"/>
    </source>
</evidence>
<protein>
    <submittedName>
        <fullName evidence="1">Uncharacterized protein</fullName>
    </submittedName>
</protein>
<sequence length="77" mass="8761">MKFFYLSSVSNADGFYQIHERDCSNIPDPLERDYLGPFNNGEEALRKAKKMNPDAITCSNCCVKNGIPRSSEIKEKK</sequence>
<comment type="caution">
    <text evidence="1">The sequence shown here is derived from an EMBL/GenBank/DDBJ whole genome shotgun (WGS) entry which is preliminary data.</text>
</comment>
<dbReference type="RefSeq" id="WP_188443520.1">
    <property type="nucleotide sequence ID" value="NZ_BMFD01000009.1"/>
</dbReference>